<dbReference type="PANTHER" id="PTHR35910:SF6">
    <property type="entry name" value="2EXR DOMAIN-CONTAINING PROTEIN"/>
    <property type="match status" value="1"/>
</dbReference>
<gene>
    <name evidence="2" type="ORF">DSL72_008616</name>
</gene>
<proteinExistence type="predicted"/>
<dbReference type="InterPro" id="IPR045518">
    <property type="entry name" value="2EXR"/>
</dbReference>
<dbReference type="Pfam" id="PF20150">
    <property type="entry name" value="2EXR"/>
    <property type="match status" value="1"/>
</dbReference>
<accession>A0A8A3PPY7</accession>
<evidence type="ECO:0000313" key="2">
    <source>
        <dbReference type="EMBL" id="QSZ37518.1"/>
    </source>
</evidence>
<evidence type="ECO:0000313" key="3">
    <source>
        <dbReference type="Proteomes" id="UP000672032"/>
    </source>
</evidence>
<name>A0A8A3PPY7_9HELO</name>
<organism evidence="2 3">
    <name type="scientific">Monilinia vaccinii-corymbosi</name>
    <dbReference type="NCBI Taxonomy" id="61207"/>
    <lineage>
        <taxon>Eukaryota</taxon>
        <taxon>Fungi</taxon>
        <taxon>Dikarya</taxon>
        <taxon>Ascomycota</taxon>
        <taxon>Pezizomycotina</taxon>
        <taxon>Leotiomycetes</taxon>
        <taxon>Helotiales</taxon>
        <taxon>Sclerotiniaceae</taxon>
        <taxon>Monilinia</taxon>
    </lineage>
</organism>
<keyword evidence="3" id="KW-1185">Reference proteome</keyword>
<dbReference type="AlphaFoldDB" id="A0A8A3PPY7"/>
<dbReference type="EMBL" id="CP063413">
    <property type="protein sequence ID" value="QSZ37518.1"/>
    <property type="molecule type" value="Genomic_DNA"/>
</dbReference>
<dbReference type="Proteomes" id="UP000672032">
    <property type="component" value="Chromosome 9"/>
</dbReference>
<evidence type="ECO:0000259" key="1">
    <source>
        <dbReference type="Pfam" id="PF20150"/>
    </source>
</evidence>
<feature type="domain" description="2EXR" evidence="1">
    <location>
        <begin position="86"/>
        <end position="179"/>
    </location>
</feature>
<dbReference type="PANTHER" id="PTHR35910">
    <property type="entry name" value="2EXR DOMAIN-CONTAINING PROTEIN"/>
    <property type="match status" value="1"/>
</dbReference>
<sequence length="349" mass="40124">MEAQLTRPHYTSQSQSWRDIASKLYAQNPNEVPLKPLFIAECDYQVESDKISSLSPRSAALSFERLSKDYGRGTRNSRLDVAPTTFTCFKSLPAELRLLIWGMACGQQRNVNIGFRSIADDLFTYASNTPAPGVLYTCRESRDEGLKYYKLCFGTSFNSAKLSIAAQPRILCNFKADTICLDLNFKLGWIGQHYEDFFMKAATTDMSSLAFNIDHFIGYNPTRRDFEVDWSSIFRIVDAYGGRSSVLREIILYHDMEEKPKSQPVGSEFVELDWSAMDPDCQKMQQLQTVQRDLLRDFPKWWQASPSLREVSSPRRLWADIQSKVKLMDLKVNYRQTISRKGRKASRTI</sequence>
<dbReference type="OrthoDB" id="3561020at2759"/>
<protein>
    <recommendedName>
        <fullName evidence="1">2EXR domain-containing protein</fullName>
    </recommendedName>
</protein>
<reference evidence="2" key="1">
    <citation type="submission" date="2020-10" db="EMBL/GenBank/DDBJ databases">
        <title>Genome Sequence of Monilinia vaccinii-corymbosi Sheds Light on Mummy Berry Disease Infection of Blueberry and Mating Type.</title>
        <authorList>
            <person name="Yow A.G."/>
            <person name="Zhang Y."/>
            <person name="Bansal K."/>
            <person name="Eacker S.M."/>
            <person name="Sullivan S."/>
            <person name="Liachko I."/>
            <person name="Cubeta M.A."/>
            <person name="Rollins J.A."/>
            <person name="Ashrafi H."/>
        </authorList>
    </citation>
    <scope>NUCLEOTIDE SEQUENCE</scope>
    <source>
        <strain evidence="2">RL-1</strain>
    </source>
</reference>